<dbReference type="AlphaFoldDB" id="A0A915I6B8"/>
<reference evidence="4" key="1">
    <citation type="submission" date="2022-11" db="UniProtKB">
        <authorList>
            <consortium name="WormBaseParasite"/>
        </authorList>
    </citation>
    <scope>IDENTIFICATION</scope>
</reference>
<dbReference type="InterPro" id="IPR026085">
    <property type="entry name" value="ATF7-int"/>
</dbReference>
<evidence type="ECO:0000256" key="1">
    <source>
        <dbReference type="SAM" id="MobiDB-lite"/>
    </source>
</evidence>
<feature type="region of interest" description="Disordered" evidence="1">
    <location>
        <begin position="29"/>
        <end position="73"/>
    </location>
</feature>
<accession>A0A915I6B8</accession>
<evidence type="ECO:0000313" key="4">
    <source>
        <dbReference type="WBParaSite" id="nRc.2.0.1.t09684-RA"/>
    </source>
</evidence>
<dbReference type="GO" id="GO:0003712">
    <property type="term" value="F:transcription coregulator activity"/>
    <property type="evidence" value="ECO:0007669"/>
    <property type="project" value="TreeGrafter"/>
</dbReference>
<dbReference type="GO" id="GO:0005667">
    <property type="term" value="C:transcription regulator complex"/>
    <property type="evidence" value="ECO:0007669"/>
    <property type="project" value="TreeGrafter"/>
</dbReference>
<dbReference type="Proteomes" id="UP000887565">
    <property type="component" value="Unplaced"/>
</dbReference>
<dbReference type="WBParaSite" id="nRc.2.0.1.t09684-RA">
    <property type="protein sequence ID" value="nRc.2.0.1.t09684-RA"/>
    <property type="gene ID" value="nRc.2.0.1.g09684"/>
</dbReference>
<keyword evidence="3" id="KW-1185">Reference proteome</keyword>
<dbReference type="PANTHER" id="PTHR23210">
    <property type="entry name" value="ACTIVATING TRANSCRIPTION FACTOR 7 INTERACTING PROTEIN"/>
    <property type="match status" value="1"/>
</dbReference>
<dbReference type="InterPro" id="IPR056565">
    <property type="entry name" value="Fn3_ATF7IP"/>
</dbReference>
<feature type="domain" description="Activating transcription factor 7-interacting protein Fn3" evidence="2">
    <location>
        <begin position="188"/>
        <end position="279"/>
    </location>
</feature>
<dbReference type="GO" id="GO:0006355">
    <property type="term" value="P:regulation of DNA-templated transcription"/>
    <property type="evidence" value="ECO:0007669"/>
    <property type="project" value="TreeGrafter"/>
</dbReference>
<sequence length="282" mass="32349">MTDDLDIEDEEEEWSNRLEMLRQQRINLKNQLREESSSNDAESVEMNAEPLSMSKFSSSTDKKDLPSQNYCSEEDLEEGEIPKWCLDMMEKKTTENSSDSEILEPCIEPKPDCSTATKVSKLVVDQNMEPQRNKPAIKIAVNELRIAASEKKKFLMDNQIEYCGEVCIPDVQRGIDLQMTTDRISILPKPTLRCTIKDQKDIQLSWSHSDLPTNSSKILHYELFVNIPQREPISEACIRKIQPLRLPMACTLNCIVKNIQYYFAVRYFCENGTVGPLSDKIG</sequence>
<protein>
    <submittedName>
        <fullName evidence="4">Fibronectin type-III domain-containing protein</fullName>
    </submittedName>
</protein>
<evidence type="ECO:0000259" key="2">
    <source>
        <dbReference type="Pfam" id="PF16794"/>
    </source>
</evidence>
<dbReference type="PANTHER" id="PTHR23210:SF26">
    <property type="entry name" value="ACTIVATING TRANSCRIPTION FACTOR 7-INTERACTING PROTEIN 1"/>
    <property type="match status" value="1"/>
</dbReference>
<name>A0A915I6B8_ROMCU</name>
<dbReference type="Pfam" id="PF16794">
    <property type="entry name" value="fn3_4"/>
    <property type="match status" value="1"/>
</dbReference>
<dbReference type="GO" id="GO:0005634">
    <property type="term" value="C:nucleus"/>
    <property type="evidence" value="ECO:0007669"/>
    <property type="project" value="TreeGrafter"/>
</dbReference>
<evidence type="ECO:0000313" key="3">
    <source>
        <dbReference type="Proteomes" id="UP000887565"/>
    </source>
</evidence>
<organism evidence="3 4">
    <name type="scientific">Romanomermis culicivorax</name>
    <name type="common">Nematode worm</name>
    <dbReference type="NCBI Taxonomy" id="13658"/>
    <lineage>
        <taxon>Eukaryota</taxon>
        <taxon>Metazoa</taxon>
        <taxon>Ecdysozoa</taxon>
        <taxon>Nematoda</taxon>
        <taxon>Enoplea</taxon>
        <taxon>Dorylaimia</taxon>
        <taxon>Mermithida</taxon>
        <taxon>Mermithoidea</taxon>
        <taxon>Mermithidae</taxon>
        <taxon>Romanomermis</taxon>
    </lineage>
</organism>
<proteinExistence type="predicted"/>